<evidence type="ECO:0000313" key="3">
    <source>
        <dbReference type="EMBL" id="EGG25083.1"/>
    </source>
</evidence>
<dbReference type="AlphaFoldDB" id="F4PH99"/>
<evidence type="ECO:0008006" key="5">
    <source>
        <dbReference type="Google" id="ProtNLM"/>
    </source>
</evidence>
<organism evidence="3 4">
    <name type="scientific">Cavenderia fasciculata</name>
    <name type="common">Slime mold</name>
    <name type="synonym">Dictyostelium fasciculatum</name>
    <dbReference type="NCBI Taxonomy" id="261658"/>
    <lineage>
        <taxon>Eukaryota</taxon>
        <taxon>Amoebozoa</taxon>
        <taxon>Evosea</taxon>
        <taxon>Eumycetozoa</taxon>
        <taxon>Dictyostelia</taxon>
        <taxon>Acytosteliales</taxon>
        <taxon>Cavenderiaceae</taxon>
        <taxon>Cavenderia</taxon>
    </lineage>
</organism>
<proteinExistence type="predicted"/>
<keyword evidence="2" id="KW-0732">Signal</keyword>
<name>F4PH99_CACFS</name>
<sequence length="670" mass="76354">MNRSLVLFLSLLFILVFVSQSNLVLGGRASPKSNQNNKYTNRQVSRGADQDDDELIEYQTVPSTLYEKIYHNLLSFYNHHSFDDLSNEHNYINNNKDNNNNNDIRVNTVENNSKFNVHKIFNQFNQFIHLLYNNNDESQQQQQDDKPKLTLAHTIDIKNKKKIQQNILNAVNNINSIDHQYQSYLDTASKYSKSYQLNNNNNNNNNNNKEQQVKTKENSLQYTPSQFCSNIGVLTYDNQLTNTCQPSQSIPCRPVTMVCNNQTINVDITTPVDNSIDYNQCQLLEMKCLSNQPNDNINFQNQYKLNYCSMSMTCTTGQLWQCEIQNVICDTSTSFNSQVFGFKCINEQLVCNGVVIPKSLYTTTIVQYQITSGQCKVQTIPCNPTDECLSLDIDCKSQGTDCSLQIDQDTVCADYCVRSVNTSACACPADYNSPTCGSQTPFTCNLQTIQPTPNCTGDMVLTTQKCFEYSLSDTASFGYLMNCHFTQSVDSSNPNNFPYWINLPNFKLSNPVQWQLKTDIINFYQLYTDFDNTSTTPITKEQMMGQSMLWVNTTLSSIPANRWISKRSYFEIGLVTGNANLTISRFYINAIDYPDNAIVSHVSTWKKTLIIVICTLVGVASIRKIHSDSFNLKSQSTHPSIIHSYTLHHIHSIPSSVTTNTLYSYFYLYI</sequence>
<feature type="chain" id="PRO_5003320057" description="Transmembrane protein" evidence="2">
    <location>
        <begin position="22"/>
        <end position="670"/>
    </location>
</feature>
<feature type="signal peptide" evidence="2">
    <location>
        <begin position="1"/>
        <end position="21"/>
    </location>
</feature>
<evidence type="ECO:0000256" key="1">
    <source>
        <dbReference type="SAM" id="MobiDB-lite"/>
    </source>
</evidence>
<dbReference type="RefSeq" id="XP_004362934.1">
    <property type="nucleotide sequence ID" value="XM_004362877.1"/>
</dbReference>
<evidence type="ECO:0000256" key="2">
    <source>
        <dbReference type="SAM" id="SignalP"/>
    </source>
</evidence>
<dbReference type="KEGG" id="dfa:DFA_03329"/>
<dbReference type="GeneID" id="14876778"/>
<dbReference type="STRING" id="1054147.F4PH99"/>
<reference evidence="4" key="1">
    <citation type="journal article" date="2011" name="Genome Res.">
        <title>Phylogeny-wide analysis of social amoeba genomes highlights ancient origins for complex intercellular communication.</title>
        <authorList>
            <person name="Heidel A.J."/>
            <person name="Lawal H.M."/>
            <person name="Felder M."/>
            <person name="Schilde C."/>
            <person name="Helps N.R."/>
            <person name="Tunggal B."/>
            <person name="Rivero F."/>
            <person name="John U."/>
            <person name="Schleicher M."/>
            <person name="Eichinger L."/>
            <person name="Platzer M."/>
            <person name="Noegel A.A."/>
            <person name="Schaap P."/>
            <person name="Gloeckner G."/>
        </authorList>
    </citation>
    <scope>NUCLEOTIDE SEQUENCE [LARGE SCALE GENOMIC DNA]</scope>
    <source>
        <strain evidence="4">SH3</strain>
    </source>
</reference>
<feature type="compositionally biased region" description="Polar residues" evidence="1">
    <location>
        <begin position="31"/>
        <end position="44"/>
    </location>
</feature>
<feature type="region of interest" description="Disordered" evidence="1">
    <location>
        <begin position="28"/>
        <end position="51"/>
    </location>
</feature>
<dbReference type="EMBL" id="GL883006">
    <property type="protein sequence ID" value="EGG25083.1"/>
    <property type="molecule type" value="Genomic_DNA"/>
</dbReference>
<dbReference type="Proteomes" id="UP000007797">
    <property type="component" value="Unassembled WGS sequence"/>
</dbReference>
<dbReference type="OMA" id="NTSACAC"/>
<gene>
    <name evidence="3" type="ORF">DFA_03329</name>
</gene>
<keyword evidence="4" id="KW-1185">Reference proteome</keyword>
<protein>
    <recommendedName>
        <fullName evidence="5">Transmembrane protein</fullName>
    </recommendedName>
</protein>
<evidence type="ECO:0000313" key="4">
    <source>
        <dbReference type="Proteomes" id="UP000007797"/>
    </source>
</evidence>
<accession>F4PH99</accession>
<dbReference type="OrthoDB" id="21251at2759"/>